<dbReference type="EMBL" id="MU001682">
    <property type="protein sequence ID" value="KAF2456642.1"/>
    <property type="molecule type" value="Genomic_DNA"/>
</dbReference>
<dbReference type="GO" id="GO:0004721">
    <property type="term" value="F:phosphoprotein phosphatase activity"/>
    <property type="evidence" value="ECO:0007669"/>
    <property type="project" value="InterPro"/>
</dbReference>
<sequence>MSSSQPQPAFETLLNFRDVGVTVNGATNSDLVKPGKLYRSARPDRTSLPDRRRLLEDYGLKSVLDLRTDTELLQQAERYGADVHKSALNPDAGDKASLPLQIAEAAYHHVNFNGHAYSMSLMQKLSWLDIARVMGNMALGYRTDAIKILGTKVMCERGLVGLGIDSIDVCHREVLDVFDILADEKNYPILVHCTQGKDRTGLVVMLCLMLLGVPVAAIDRDYMMSEPELLLEKEERMKEIGSIGLTEEFAGCPTDFVETIFWHISEKYGGIEEYLIQVGVSEEKQARIKEILRS</sequence>
<accession>A0A6A6NYU1</accession>
<reference evidence="2" key="1">
    <citation type="journal article" date="2020" name="Stud. Mycol.">
        <title>101 Dothideomycetes genomes: a test case for predicting lifestyles and emergence of pathogens.</title>
        <authorList>
            <person name="Haridas S."/>
            <person name="Albert R."/>
            <person name="Binder M."/>
            <person name="Bloem J."/>
            <person name="Labutti K."/>
            <person name="Salamov A."/>
            <person name="Andreopoulos B."/>
            <person name="Baker S."/>
            <person name="Barry K."/>
            <person name="Bills G."/>
            <person name="Bluhm B."/>
            <person name="Cannon C."/>
            <person name="Castanera R."/>
            <person name="Culley D."/>
            <person name="Daum C."/>
            <person name="Ezra D."/>
            <person name="Gonzalez J."/>
            <person name="Henrissat B."/>
            <person name="Kuo A."/>
            <person name="Liang C."/>
            <person name="Lipzen A."/>
            <person name="Lutzoni F."/>
            <person name="Magnuson J."/>
            <person name="Mondo S."/>
            <person name="Nolan M."/>
            <person name="Ohm R."/>
            <person name="Pangilinan J."/>
            <person name="Park H.-J."/>
            <person name="Ramirez L."/>
            <person name="Alfaro M."/>
            <person name="Sun H."/>
            <person name="Tritt A."/>
            <person name="Yoshinaga Y."/>
            <person name="Zwiers L.-H."/>
            <person name="Turgeon B."/>
            <person name="Goodwin S."/>
            <person name="Spatafora J."/>
            <person name="Crous P."/>
            <person name="Grigoriev I."/>
        </authorList>
    </citation>
    <scope>NUCLEOTIDE SEQUENCE</scope>
    <source>
        <strain evidence="2">ATCC 16933</strain>
    </source>
</reference>
<dbReference type="InterPro" id="IPR000387">
    <property type="entry name" value="Tyr_Pase_dom"/>
</dbReference>
<evidence type="ECO:0000313" key="2">
    <source>
        <dbReference type="EMBL" id="KAF2456642.1"/>
    </source>
</evidence>
<proteinExistence type="predicted"/>
<dbReference type="Proteomes" id="UP000799766">
    <property type="component" value="Unassembled WGS sequence"/>
</dbReference>
<dbReference type="PROSITE" id="PS50056">
    <property type="entry name" value="TYR_PHOSPHATASE_2"/>
    <property type="match status" value="1"/>
</dbReference>
<dbReference type="InterPro" id="IPR016130">
    <property type="entry name" value="Tyr_Pase_AS"/>
</dbReference>
<evidence type="ECO:0000259" key="1">
    <source>
        <dbReference type="PROSITE" id="PS50056"/>
    </source>
</evidence>
<dbReference type="Gene3D" id="3.90.190.10">
    <property type="entry name" value="Protein tyrosine phosphatase superfamily"/>
    <property type="match status" value="1"/>
</dbReference>
<evidence type="ECO:0000313" key="3">
    <source>
        <dbReference type="Proteomes" id="UP000799766"/>
    </source>
</evidence>
<organism evidence="2 3">
    <name type="scientific">Lineolata rhizophorae</name>
    <dbReference type="NCBI Taxonomy" id="578093"/>
    <lineage>
        <taxon>Eukaryota</taxon>
        <taxon>Fungi</taxon>
        <taxon>Dikarya</taxon>
        <taxon>Ascomycota</taxon>
        <taxon>Pezizomycotina</taxon>
        <taxon>Dothideomycetes</taxon>
        <taxon>Dothideomycetes incertae sedis</taxon>
        <taxon>Lineolatales</taxon>
        <taxon>Lineolataceae</taxon>
        <taxon>Lineolata</taxon>
    </lineage>
</organism>
<dbReference type="PANTHER" id="PTHR31126">
    <property type="entry name" value="TYROSINE-PROTEIN PHOSPHATASE"/>
    <property type="match status" value="1"/>
</dbReference>
<dbReference type="InterPro" id="IPR026893">
    <property type="entry name" value="Tyr/Ser_Pase_IphP-type"/>
</dbReference>
<dbReference type="PANTHER" id="PTHR31126:SF10">
    <property type="entry name" value="PROTEIN PHOSPHATASE, PUTATIVE (AFU_ORTHOLOGUE AFUA_6G06650)-RELATED"/>
    <property type="match status" value="1"/>
</dbReference>
<dbReference type="SUPFAM" id="SSF52799">
    <property type="entry name" value="(Phosphotyrosine protein) phosphatases II"/>
    <property type="match status" value="1"/>
</dbReference>
<dbReference type="InterPro" id="IPR029021">
    <property type="entry name" value="Prot-tyrosine_phosphatase-like"/>
</dbReference>
<dbReference type="AlphaFoldDB" id="A0A6A6NYU1"/>
<protein>
    <submittedName>
        <fullName evidence="2">Tyrosine/serine phosphatase-like protein</fullName>
    </submittedName>
</protein>
<gene>
    <name evidence="2" type="ORF">BDY21DRAFT_40101</name>
</gene>
<name>A0A6A6NYU1_9PEZI</name>
<dbReference type="OrthoDB" id="9988524at2759"/>
<dbReference type="PROSITE" id="PS00383">
    <property type="entry name" value="TYR_PHOSPHATASE_1"/>
    <property type="match status" value="1"/>
</dbReference>
<dbReference type="Pfam" id="PF13350">
    <property type="entry name" value="Y_phosphatase3"/>
    <property type="match status" value="1"/>
</dbReference>
<feature type="domain" description="Tyrosine specific protein phosphatases" evidence="1">
    <location>
        <begin position="172"/>
        <end position="237"/>
    </location>
</feature>
<keyword evidence="3" id="KW-1185">Reference proteome</keyword>